<dbReference type="Gene3D" id="6.10.250.3130">
    <property type="match status" value="1"/>
</dbReference>
<evidence type="ECO:0000256" key="1">
    <source>
        <dbReference type="ARBA" id="ARBA00022980"/>
    </source>
</evidence>
<dbReference type="GO" id="GO:1990904">
    <property type="term" value="C:ribonucleoprotein complex"/>
    <property type="evidence" value="ECO:0007669"/>
    <property type="project" value="UniProtKB-KW"/>
</dbReference>
<dbReference type="CDD" id="cd00353">
    <property type="entry name" value="Ribosomal_S15p_S13e"/>
    <property type="match status" value="1"/>
</dbReference>
<reference evidence="7 8" key="1">
    <citation type="journal article" date="2016" name="Nat. Commun.">
        <title>Thousands of microbial genomes shed light on interconnected biogeochemical processes in an aquifer system.</title>
        <authorList>
            <person name="Anantharaman K."/>
            <person name="Brown C.T."/>
            <person name="Hug L.A."/>
            <person name="Sharon I."/>
            <person name="Castelle C.J."/>
            <person name="Probst A.J."/>
            <person name="Thomas B.C."/>
            <person name="Singh A."/>
            <person name="Wilkins M.J."/>
            <person name="Karaoz U."/>
            <person name="Brodie E.L."/>
            <person name="Williams K.H."/>
            <person name="Hubbard S.S."/>
            <person name="Banfield J.F."/>
        </authorList>
    </citation>
    <scope>NUCLEOTIDE SEQUENCE [LARGE SCALE GENOMIC DNA]</scope>
</reference>
<dbReference type="FunFam" id="1.10.287.10:FF:000002">
    <property type="entry name" value="30S ribosomal protein S15"/>
    <property type="match status" value="1"/>
</dbReference>
<keyword evidence="4 6" id="KW-0699">rRNA-binding</keyword>
<evidence type="ECO:0000256" key="2">
    <source>
        <dbReference type="ARBA" id="ARBA00023274"/>
    </source>
</evidence>
<organism evidence="7 8">
    <name type="scientific">Candidatus Blackburnbacteria bacterium RIFCSPLOWO2_01_FULL_40_20</name>
    <dbReference type="NCBI Taxonomy" id="1797519"/>
    <lineage>
        <taxon>Bacteria</taxon>
        <taxon>Candidatus Blackburniibacteriota</taxon>
    </lineage>
</organism>
<comment type="similarity">
    <text evidence="4 5">Belongs to the universal ribosomal protein uS15 family.</text>
</comment>
<evidence type="ECO:0000256" key="6">
    <source>
        <dbReference type="RuleBase" id="RU004524"/>
    </source>
</evidence>
<comment type="function">
    <text evidence="4">Forms an intersubunit bridge (bridge B4) with the 23S rRNA of the 50S subunit in the ribosome.</text>
</comment>
<keyword evidence="2 4" id="KW-0687">Ribonucleoprotein</keyword>
<dbReference type="GO" id="GO:0005737">
    <property type="term" value="C:cytoplasm"/>
    <property type="evidence" value="ECO:0007669"/>
    <property type="project" value="UniProtKB-ARBA"/>
</dbReference>
<comment type="function">
    <text evidence="4 6">One of the primary rRNA binding proteins, it binds directly to 16S rRNA where it helps nucleate assembly of the platform of the 30S subunit by binding and bridging several RNA helices of the 16S rRNA.</text>
</comment>
<name>A0A1G1VBB3_9BACT</name>
<dbReference type="Pfam" id="PF00312">
    <property type="entry name" value="Ribosomal_S15"/>
    <property type="match status" value="1"/>
</dbReference>
<dbReference type="PANTHER" id="PTHR23321:SF26">
    <property type="entry name" value="SMALL RIBOSOMAL SUBUNIT PROTEIN US15M"/>
    <property type="match status" value="1"/>
</dbReference>
<dbReference type="GO" id="GO:0005840">
    <property type="term" value="C:ribosome"/>
    <property type="evidence" value="ECO:0007669"/>
    <property type="project" value="UniProtKB-KW"/>
</dbReference>
<accession>A0A1G1VBB3</accession>
<dbReference type="SUPFAM" id="SSF47060">
    <property type="entry name" value="S15/NS1 RNA-binding domain"/>
    <property type="match status" value="1"/>
</dbReference>
<dbReference type="HAMAP" id="MF_01343_B">
    <property type="entry name" value="Ribosomal_uS15_B"/>
    <property type="match status" value="1"/>
</dbReference>
<protein>
    <recommendedName>
        <fullName evidence="4">Small ribosomal subunit protein uS15</fullName>
    </recommendedName>
</protein>
<dbReference type="NCBIfam" id="TIGR00952">
    <property type="entry name" value="S15_bact"/>
    <property type="match status" value="1"/>
</dbReference>
<keyword evidence="1 4" id="KW-0689">Ribosomal protein</keyword>
<evidence type="ECO:0000256" key="5">
    <source>
        <dbReference type="RuleBase" id="RU003919"/>
    </source>
</evidence>
<dbReference type="GO" id="GO:0019843">
    <property type="term" value="F:rRNA binding"/>
    <property type="evidence" value="ECO:0007669"/>
    <property type="project" value="UniProtKB-UniRule"/>
</dbReference>
<evidence type="ECO:0000313" key="8">
    <source>
        <dbReference type="Proteomes" id="UP000178659"/>
    </source>
</evidence>
<dbReference type="Proteomes" id="UP000178659">
    <property type="component" value="Unassembled WGS sequence"/>
</dbReference>
<dbReference type="GO" id="GO:0006412">
    <property type="term" value="P:translation"/>
    <property type="evidence" value="ECO:0007669"/>
    <property type="project" value="UniProtKB-UniRule"/>
</dbReference>
<comment type="caution">
    <text evidence="7">The sequence shown here is derived from an EMBL/GenBank/DDBJ whole genome shotgun (WGS) entry which is preliminary data.</text>
</comment>
<proteinExistence type="inferred from homology"/>
<dbReference type="SMART" id="SM01387">
    <property type="entry name" value="Ribosomal_S15"/>
    <property type="match status" value="1"/>
</dbReference>
<sequence length="89" mass="10170">MALATQDKKKIIEKFSQGSGDTGSPEVQVALLTEQINRLAKHLQEHKKDSHSRRGLLSMVAKRRRLLAYLQRKDEKRYAELIGRLGLSK</sequence>
<dbReference type="GO" id="GO:0003735">
    <property type="term" value="F:structural constituent of ribosome"/>
    <property type="evidence" value="ECO:0007669"/>
    <property type="project" value="InterPro"/>
</dbReference>
<dbReference type="PANTHER" id="PTHR23321">
    <property type="entry name" value="RIBOSOMAL PROTEIN S15, BACTERIAL AND ORGANELLAR"/>
    <property type="match status" value="1"/>
</dbReference>
<dbReference type="InterPro" id="IPR000589">
    <property type="entry name" value="Ribosomal_uS15"/>
</dbReference>
<evidence type="ECO:0000256" key="3">
    <source>
        <dbReference type="ARBA" id="ARBA00064542"/>
    </source>
</evidence>
<dbReference type="AlphaFoldDB" id="A0A1G1VBB3"/>
<dbReference type="Gene3D" id="1.10.287.10">
    <property type="entry name" value="S15/NS1, RNA-binding"/>
    <property type="match status" value="1"/>
</dbReference>
<evidence type="ECO:0000256" key="4">
    <source>
        <dbReference type="HAMAP-Rule" id="MF_01343"/>
    </source>
</evidence>
<comment type="subunit">
    <text evidence="3 4">Part of the 30S ribosomal subunit. Forms a bridge to the 50S subunit in the 70S ribosome, contacting the 23S rRNA.</text>
</comment>
<gene>
    <name evidence="4" type="primary">rpsO</name>
    <name evidence="7" type="ORF">A3A77_05050</name>
</gene>
<dbReference type="InterPro" id="IPR009068">
    <property type="entry name" value="uS15_NS1_RNA-bd_sf"/>
</dbReference>
<evidence type="ECO:0000313" key="7">
    <source>
        <dbReference type="EMBL" id="OGY12616.1"/>
    </source>
</evidence>
<keyword evidence="4 6" id="KW-0694">RNA-binding</keyword>
<dbReference type="PROSITE" id="PS00362">
    <property type="entry name" value="RIBOSOMAL_S15"/>
    <property type="match status" value="1"/>
</dbReference>
<dbReference type="InterPro" id="IPR005290">
    <property type="entry name" value="Ribosomal_uS15_bac-type"/>
</dbReference>
<dbReference type="EMBL" id="MHCC01000026">
    <property type="protein sequence ID" value="OGY12616.1"/>
    <property type="molecule type" value="Genomic_DNA"/>
</dbReference>